<evidence type="ECO:0000256" key="5">
    <source>
        <dbReference type="RuleBase" id="RU000383"/>
    </source>
</evidence>
<evidence type="ECO:0000256" key="3">
    <source>
        <dbReference type="ARBA" id="ARBA00023127"/>
    </source>
</evidence>
<dbReference type="GO" id="GO:0010332">
    <property type="term" value="P:response to gamma radiation"/>
    <property type="evidence" value="ECO:0007669"/>
    <property type="project" value="UniProtKB-ARBA"/>
</dbReference>
<keyword evidence="4" id="KW-0131">Cell cycle</keyword>
<dbReference type="Gene3D" id="1.10.472.10">
    <property type="entry name" value="Cyclin-like"/>
    <property type="match status" value="1"/>
</dbReference>
<dbReference type="SMART" id="SM00385">
    <property type="entry name" value="CYCLIN"/>
    <property type="match status" value="1"/>
</dbReference>
<dbReference type="SUPFAM" id="SSF47954">
    <property type="entry name" value="Cyclin-like"/>
    <property type="match status" value="2"/>
</dbReference>
<comment type="caution">
    <text evidence="8">The sequence shown here is derived from an EMBL/GenBank/DDBJ whole genome shotgun (WGS) entry which is preliminary data.</text>
</comment>
<evidence type="ECO:0000256" key="2">
    <source>
        <dbReference type="ARBA" id="ARBA00022618"/>
    </source>
</evidence>
<reference evidence="8" key="1">
    <citation type="submission" date="2019-09" db="EMBL/GenBank/DDBJ databases">
        <title>Draft genome information of white flower Hibiscus syriacus.</title>
        <authorList>
            <person name="Kim Y.-M."/>
        </authorList>
    </citation>
    <scope>NUCLEOTIDE SEQUENCE [LARGE SCALE GENOMIC DNA]</scope>
    <source>
        <strain evidence="8">YM2019G1</strain>
        <tissue evidence="8">Leaf</tissue>
    </source>
</reference>
<protein>
    <submittedName>
        <fullName evidence="8">G2/mitotic-specific cyclin-1</fullName>
    </submittedName>
</protein>
<dbReference type="PANTHER" id="PTHR10177">
    <property type="entry name" value="CYCLINS"/>
    <property type="match status" value="1"/>
</dbReference>
<evidence type="ECO:0000256" key="1">
    <source>
        <dbReference type="ARBA" id="ARBA00006955"/>
    </source>
</evidence>
<sequence>MEHLSDENNHNLTKPTNFQGGAVAGCRKFGQEIKHNRRALSVINHNLVGAKAYPCVVNKRASSQRNGCFESKQVDPVHRPITRKFAAQITSTSQQQYYPEETKKLKPLVPSSNAFGDCIFVDVEENKASLDHPVPMFLEETETSFSDADGMEEVEMEDIIEEPIVDIDGCDAKNPLAVVQYVEDLHAYYRKMENFSCVSPKYMEQQSDINEKMRAILIDWLIEIFVSTNGGKEKASVGWTGCYAFGMQVRGGVCSSRGRPNPYIRQSLLQERSSGNGEVDAQHIAIQHVVPTPYVFMRRFLKAARSNKKLELLSFFLIELALVENEMLKFQPSLLTAAAIYTAQCSLYGIKQWSKTCEWHSSYKEEQLLECSRLMVGFHEKAATGKLTGVYRKITTLPKSVLLEAQSELYDWHRFGMSVIELSHRDVTKISIPSTRKLRPISVLFSVLVIPEEYVV</sequence>
<evidence type="ECO:0000259" key="7">
    <source>
        <dbReference type="SMART" id="SM01332"/>
    </source>
</evidence>
<gene>
    <name evidence="8" type="ORF">F3Y22_tig00109919pilonHSYRG00083</name>
</gene>
<comment type="similarity">
    <text evidence="1">Belongs to the cyclin family. Cyclin AB subfamily.</text>
</comment>
<evidence type="ECO:0000256" key="4">
    <source>
        <dbReference type="ARBA" id="ARBA00023306"/>
    </source>
</evidence>
<dbReference type="InterPro" id="IPR039361">
    <property type="entry name" value="Cyclin"/>
</dbReference>
<dbReference type="InterPro" id="IPR036915">
    <property type="entry name" value="Cyclin-like_sf"/>
</dbReference>
<dbReference type="EMBL" id="VEPZ02000776">
    <property type="protein sequence ID" value="KAE8720096.1"/>
    <property type="molecule type" value="Genomic_DNA"/>
</dbReference>
<dbReference type="AlphaFoldDB" id="A0A6A3BTF2"/>
<feature type="domain" description="Cyclin C-terminal" evidence="7">
    <location>
        <begin position="291"/>
        <end position="406"/>
    </location>
</feature>
<accession>A0A6A3BTF2</accession>
<keyword evidence="2" id="KW-0132">Cell division</keyword>
<dbReference type="InterPro" id="IPR006671">
    <property type="entry name" value="Cyclin_N"/>
</dbReference>
<dbReference type="InterPro" id="IPR004367">
    <property type="entry name" value="Cyclin_C-dom"/>
</dbReference>
<dbReference type="Pfam" id="PF02984">
    <property type="entry name" value="Cyclin_C"/>
    <property type="match status" value="1"/>
</dbReference>
<dbReference type="Pfam" id="PF00134">
    <property type="entry name" value="Cyclin_N"/>
    <property type="match status" value="1"/>
</dbReference>
<name>A0A6A3BTF2_HIBSY</name>
<dbReference type="SMART" id="SM01332">
    <property type="entry name" value="Cyclin_C"/>
    <property type="match status" value="1"/>
</dbReference>
<evidence type="ECO:0000313" key="8">
    <source>
        <dbReference type="EMBL" id="KAE8720096.1"/>
    </source>
</evidence>
<proteinExistence type="inferred from homology"/>
<dbReference type="InterPro" id="IPR013763">
    <property type="entry name" value="Cyclin-like_dom"/>
</dbReference>
<feature type="domain" description="Cyclin-like" evidence="6">
    <location>
        <begin position="295"/>
        <end position="377"/>
    </location>
</feature>
<dbReference type="FunFam" id="1.10.472.10:FF:000032">
    <property type="entry name" value="G2/mitotic-specific cyclin-1"/>
    <property type="match status" value="1"/>
</dbReference>
<dbReference type="GO" id="GO:0051301">
    <property type="term" value="P:cell division"/>
    <property type="evidence" value="ECO:0007669"/>
    <property type="project" value="UniProtKB-KW"/>
</dbReference>
<organism evidence="8">
    <name type="scientific">Hibiscus syriacus</name>
    <name type="common">Rose of Sharon</name>
    <dbReference type="NCBI Taxonomy" id="106335"/>
    <lineage>
        <taxon>Eukaryota</taxon>
        <taxon>Viridiplantae</taxon>
        <taxon>Streptophyta</taxon>
        <taxon>Embryophyta</taxon>
        <taxon>Tracheophyta</taxon>
        <taxon>Spermatophyta</taxon>
        <taxon>Magnoliopsida</taxon>
        <taxon>eudicotyledons</taxon>
        <taxon>Gunneridae</taxon>
        <taxon>Pentapetalae</taxon>
        <taxon>rosids</taxon>
        <taxon>malvids</taxon>
        <taxon>Malvales</taxon>
        <taxon>Malvaceae</taxon>
        <taxon>Malvoideae</taxon>
        <taxon>Hibiscus</taxon>
    </lineage>
</organism>
<keyword evidence="3 5" id="KW-0195">Cyclin</keyword>
<evidence type="ECO:0000259" key="6">
    <source>
        <dbReference type="SMART" id="SM00385"/>
    </source>
</evidence>